<evidence type="ECO:0000313" key="3">
    <source>
        <dbReference type="EMBL" id="OTG10262.1"/>
    </source>
</evidence>
<gene>
    <name evidence="3" type="ORF">HannXRQ_Chr10g0285691</name>
    <name evidence="2" type="ORF">HanXRQr2_Chr10g0427011</name>
</gene>
<reference evidence="3" key="2">
    <citation type="submission" date="2017-02" db="EMBL/GenBank/DDBJ databases">
        <title>Sunflower complete genome.</title>
        <authorList>
            <person name="Langlade N."/>
            <person name="Munos S."/>
        </authorList>
    </citation>
    <scope>NUCLEOTIDE SEQUENCE [LARGE SCALE GENOMIC DNA]</scope>
    <source>
        <tissue evidence="3">Leaves</tissue>
    </source>
</reference>
<keyword evidence="4" id="KW-1185">Reference proteome</keyword>
<organism evidence="3 4">
    <name type="scientific">Helianthus annuus</name>
    <name type="common">Common sunflower</name>
    <dbReference type="NCBI Taxonomy" id="4232"/>
    <lineage>
        <taxon>Eukaryota</taxon>
        <taxon>Viridiplantae</taxon>
        <taxon>Streptophyta</taxon>
        <taxon>Embryophyta</taxon>
        <taxon>Tracheophyta</taxon>
        <taxon>Spermatophyta</taxon>
        <taxon>Magnoliopsida</taxon>
        <taxon>eudicotyledons</taxon>
        <taxon>Gunneridae</taxon>
        <taxon>Pentapetalae</taxon>
        <taxon>asterids</taxon>
        <taxon>campanulids</taxon>
        <taxon>Asterales</taxon>
        <taxon>Asteraceae</taxon>
        <taxon>Asteroideae</taxon>
        <taxon>Heliantheae alliance</taxon>
        <taxon>Heliantheae</taxon>
        <taxon>Helianthus</taxon>
    </lineage>
</organism>
<reference evidence="2" key="3">
    <citation type="submission" date="2020-06" db="EMBL/GenBank/DDBJ databases">
        <title>Helianthus annuus Genome sequencing and assembly Release 2.</title>
        <authorList>
            <person name="Gouzy J."/>
            <person name="Langlade N."/>
            <person name="Munos S."/>
        </authorList>
    </citation>
    <scope>NUCLEOTIDE SEQUENCE</scope>
    <source>
        <tissue evidence="2">Leaves</tissue>
    </source>
</reference>
<accession>A0A251TI31</accession>
<proteinExistence type="predicted"/>
<dbReference type="Proteomes" id="UP000215914">
    <property type="component" value="Chromosome 10"/>
</dbReference>
<name>A0A251TI31_HELAN</name>
<evidence type="ECO:0000313" key="2">
    <source>
        <dbReference type="EMBL" id="KAF5785299.1"/>
    </source>
</evidence>
<feature type="compositionally biased region" description="Polar residues" evidence="1">
    <location>
        <begin position="38"/>
        <end position="61"/>
    </location>
</feature>
<evidence type="ECO:0000313" key="4">
    <source>
        <dbReference type="Proteomes" id="UP000215914"/>
    </source>
</evidence>
<feature type="region of interest" description="Disordered" evidence="1">
    <location>
        <begin position="1"/>
        <end position="75"/>
    </location>
</feature>
<feature type="region of interest" description="Disordered" evidence="1">
    <location>
        <begin position="99"/>
        <end position="123"/>
    </location>
</feature>
<protein>
    <submittedName>
        <fullName evidence="3">Uncharacterized protein</fullName>
    </submittedName>
</protein>
<dbReference type="InParanoid" id="A0A251TI31"/>
<dbReference type="EMBL" id="MNCJ02000325">
    <property type="protein sequence ID" value="KAF5785299.1"/>
    <property type="molecule type" value="Genomic_DNA"/>
</dbReference>
<dbReference type="EMBL" id="CM007899">
    <property type="protein sequence ID" value="OTG10262.1"/>
    <property type="molecule type" value="Genomic_DNA"/>
</dbReference>
<evidence type="ECO:0000256" key="1">
    <source>
        <dbReference type="SAM" id="MobiDB-lite"/>
    </source>
</evidence>
<feature type="compositionally biased region" description="Polar residues" evidence="1">
    <location>
        <begin position="102"/>
        <end position="114"/>
    </location>
</feature>
<dbReference type="Gramene" id="mRNA:HanXRQr2_Chr10g0427011">
    <property type="protein sequence ID" value="mRNA:HanXRQr2_Chr10g0427011"/>
    <property type="gene ID" value="HanXRQr2_Chr10g0427011"/>
</dbReference>
<dbReference type="AlphaFoldDB" id="A0A251TI31"/>
<sequence>MGFPQQPNIQTSWTPPPTPYPSYPAHYNHNNKAHVVQQDPTQPSQQAPVNPSQAHIAQQAQFHPPPGFGPTDGNALCPSDIGMALSTLSLNYNDPQWYMDTGASSHITSDQGPQGWTPPFPPQ</sequence>
<reference evidence="2 4" key="1">
    <citation type="journal article" date="2017" name="Nature">
        <title>The sunflower genome provides insights into oil metabolism, flowering and Asterid evolution.</title>
        <authorList>
            <person name="Badouin H."/>
            <person name="Gouzy J."/>
            <person name="Grassa C.J."/>
            <person name="Murat F."/>
            <person name="Staton S.E."/>
            <person name="Cottret L."/>
            <person name="Lelandais-Briere C."/>
            <person name="Owens G.L."/>
            <person name="Carrere S."/>
            <person name="Mayjonade B."/>
            <person name="Legrand L."/>
            <person name="Gill N."/>
            <person name="Kane N.C."/>
            <person name="Bowers J.E."/>
            <person name="Hubner S."/>
            <person name="Bellec A."/>
            <person name="Berard A."/>
            <person name="Berges H."/>
            <person name="Blanchet N."/>
            <person name="Boniface M.C."/>
            <person name="Brunel D."/>
            <person name="Catrice O."/>
            <person name="Chaidir N."/>
            <person name="Claudel C."/>
            <person name="Donnadieu C."/>
            <person name="Faraut T."/>
            <person name="Fievet G."/>
            <person name="Helmstetter N."/>
            <person name="King M."/>
            <person name="Knapp S.J."/>
            <person name="Lai Z."/>
            <person name="Le Paslier M.C."/>
            <person name="Lippi Y."/>
            <person name="Lorenzon L."/>
            <person name="Mandel J.R."/>
            <person name="Marage G."/>
            <person name="Marchand G."/>
            <person name="Marquand E."/>
            <person name="Bret-Mestries E."/>
            <person name="Morien E."/>
            <person name="Nambeesan S."/>
            <person name="Nguyen T."/>
            <person name="Pegot-Espagnet P."/>
            <person name="Pouilly N."/>
            <person name="Raftis F."/>
            <person name="Sallet E."/>
            <person name="Schiex T."/>
            <person name="Thomas J."/>
            <person name="Vandecasteele C."/>
            <person name="Vares D."/>
            <person name="Vear F."/>
            <person name="Vautrin S."/>
            <person name="Crespi M."/>
            <person name="Mangin B."/>
            <person name="Burke J.M."/>
            <person name="Salse J."/>
            <person name="Munos S."/>
            <person name="Vincourt P."/>
            <person name="Rieseberg L.H."/>
            <person name="Langlade N.B."/>
        </authorList>
    </citation>
    <scope>NUCLEOTIDE SEQUENCE [LARGE SCALE GENOMIC DNA]</scope>
    <source>
        <strain evidence="4">cv. SF193</strain>
        <tissue evidence="2">Leaves</tissue>
    </source>
</reference>
<feature type="compositionally biased region" description="Polar residues" evidence="1">
    <location>
        <begin position="1"/>
        <end position="10"/>
    </location>
</feature>